<proteinExistence type="predicted"/>
<gene>
    <name evidence="2" type="ORF">EYD46_17510</name>
</gene>
<keyword evidence="1" id="KW-0472">Membrane</keyword>
<dbReference type="EMBL" id="SIRS01000009">
    <property type="protein sequence ID" value="TBN11965.1"/>
    <property type="molecule type" value="Genomic_DNA"/>
</dbReference>
<dbReference type="OrthoDB" id="1003953at2"/>
<evidence type="ECO:0000313" key="3">
    <source>
        <dbReference type="Proteomes" id="UP000292372"/>
    </source>
</evidence>
<dbReference type="AlphaFoldDB" id="A0A4Q9FHK6"/>
<dbReference type="Proteomes" id="UP000292372">
    <property type="component" value="Unassembled WGS sequence"/>
</dbReference>
<protein>
    <submittedName>
        <fullName evidence="2">Type II secretion system protein</fullName>
    </submittedName>
</protein>
<name>A0A4Q9FHK6_9FLAO</name>
<organism evidence="2 3">
    <name type="scientific">Hyunsoonleella pacifica</name>
    <dbReference type="NCBI Taxonomy" id="1080224"/>
    <lineage>
        <taxon>Bacteria</taxon>
        <taxon>Pseudomonadati</taxon>
        <taxon>Bacteroidota</taxon>
        <taxon>Flavobacteriia</taxon>
        <taxon>Flavobacteriales</taxon>
        <taxon>Flavobacteriaceae</taxon>
    </lineage>
</organism>
<evidence type="ECO:0000313" key="2">
    <source>
        <dbReference type="EMBL" id="TBN11965.1"/>
    </source>
</evidence>
<keyword evidence="1" id="KW-1133">Transmembrane helix</keyword>
<keyword evidence="3" id="KW-1185">Reference proteome</keyword>
<accession>A0A4Q9FHK6</accession>
<comment type="caution">
    <text evidence="2">The sequence shown here is derived from an EMBL/GenBank/DDBJ whole genome shotgun (WGS) entry which is preliminary data.</text>
</comment>
<reference evidence="2 3" key="1">
    <citation type="journal article" date="2015" name="Int. J. Syst. Evol. Microbiol.">
        <title>Hyunsoonleella pacifica sp. nov., isolated from seawater of South Pacific Gyre.</title>
        <authorList>
            <person name="Gao X."/>
            <person name="Zhang Z."/>
            <person name="Dai X."/>
            <person name="Zhang X.H."/>
        </authorList>
    </citation>
    <scope>NUCLEOTIDE SEQUENCE [LARGE SCALE GENOMIC DNA]</scope>
    <source>
        <strain evidence="2 3">SW033</strain>
    </source>
</reference>
<dbReference type="Gene3D" id="3.30.700.10">
    <property type="entry name" value="Glycoprotein, Type 4 Pilin"/>
    <property type="match status" value="1"/>
</dbReference>
<keyword evidence="1" id="KW-0812">Transmembrane</keyword>
<dbReference type="RefSeq" id="WP_130938475.1">
    <property type="nucleotide sequence ID" value="NZ_BMEE01000001.1"/>
</dbReference>
<sequence>MKKNRLRLNKKQLHLKAYSMSEILIVLCIIGILIYLVVPNQTSVVTSAKSIEAQNMLSMIHGLEKSHFYRHSKYTADFDELGFEEALTIDKGGQAVYKIEVTEASLNTFKATATALQDFDGDGIYNTWEINQDRILKEIVKD</sequence>
<dbReference type="InterPro" id="IPR045584">
    <property type="entry name" value="Pilin-like"/>
</dbReference>
<dbReference type="SUPFAM" id="SSF54523">
    <property type="entry name" value="Pili subunits"/>
    <property type="match status" value="1"/>
</dbReference>
<evidence type="ECO:0000256" key="1">
    <source>
        <dbReference type="SAM" id="Phobius"/>
    </source>
</evidence>
<feature type="transmembrane region" description="Helical" evidence="1">
    <location>
        <begin position="21"/>
        <end position="38"/>
    </location>
</feature>